<dbReference type="AlphaFoldDB" id="A0A397W2D6"/>
<reference evidence="1 2" key="1">
    <citation type="submission" date="2018-06" db="EMBL/GenBank/DDBJ databases">
        <title>Comparative genomics reveals the genomic features of Rhizophagus irregularis, R. cerebriforme, R. diaphanum and Gigaspora rosea, and their symbiotic lifestyle signature.</title>
        <authorList>
            <person name="Morin E."/>
            <person name="San Clemente H."/>
            <person name="Chen E.C.H."/>
            <person name="De La Providencia I."/>
            <person name="Hainaut M."/>
            <person name="Kuo A."/>
            <person name="Kohler A."/>
            <person name="Murat C."/>
            <person name="Tang N."/>
            <person name="Roy S."/>
            <person name="Loubradou J."/>
            <person name="Henrissat B."/>
            <person name="Grigoriev I.V."/>
            <person name="Corradi N."/>
            <person name="Roux C."/>
            <person name="Martin F.M."/>
        </authorList>
    </citation>
    <scope>NUCLEOTIDE SEQUENCE [LARGE SCALE GENOMIC DNA]</scope>
    <source>
        <strain evidence="1 2">DAOM 194757</strain>
    </source>
</reference>
<protein>
    <recommendedName>
        <fullName evidence="3">Protein kinase domain-containing protein</fullName>
    </recommendedName>
</protein>
<keyword evidence="2" id="KW-1185">Reference proteome</keyword>
<dbReference type="InterPro" id="IPR006597">
    <property type="entry name" value="Sel1-like"/>
</dbReference>
<dbReference type="Proteomes" id="UP000266673">
    <property type="component" value="Unassembled WGS sequence"/>
</dbReference>
<dbReference type="SMART" id="SM00671">
    <property type="entry name" value="SEL1"/>
    <property type="match status" value="1"/>
</dbReference>
<accession>A0A397W2D6</accession>
<dbReference type="Pfam" id="PF08238">
    <property type="entry name" value="Sel1"/>
    <property type="match status" value="2"/>
</dbReference>
<dbReference type="InterPro" id="IPR011990">
    <property type="entry name" value="TPR-like_helical_dom_sf"/>
</dbReference>
<dbReference type="PANTHER" id="PTHR45011">
    <property type="entry name" value="DAP3-BINDING CELL DEATH ENHANCER 1"/>
    <property type="match status" value="1"/>
</dbReference>
<dbReference type="PANTHER" id="PTHR45011:SF1">
    <property type="entry name" value="DAP3-BINDING CELL DEATH ENHANCER 1"/>
    <property type="match status" value="1"/>
</dbReference>
<organism evidence="1 2">
    <name type="scientific">Gigaspora rosea</name>
    <dbReference type="NCBI Taxonomy" id="44941"/>
    <lineage>
        <taxon>Eukaryota</taxon>
        <taxon>Fungi</taxon>
        <taxon>Fungi incertae sedis</taxon>
        <taxon>Mucoromycota</taxon>
        <taxon>Glomeromycotina</taxon>
        <taxon>Glomeromycetes</taxon>
        <taxon>Diversisporales</taxon>
        <taxon>Gigasporaceae</taxon>
        <taxon>Gigaspora</taxon>
    </lineage>
</organism>
<evidence type="ECO:0000313" key="1">
    <source>
        <dbReference type="EMBL" id="RIB27747.1"/>
    </source>
</evidence>
<proteinExistence type="predicted"/>
<evidence type="ECO:0000313" key="2">
    <source>
        <dbReference type="Proteomes" id="UP000266673"/>
    </source>
</evidence>
<sequence length="137" mass="16300">MKAFKYYQKSADLRHVDGLYNVGRCYEYGIGVEKDIEKAFEYYLKSAYMGHIDGRHKISPAWYPFHDPYITSGNMDIGDCIRDFQLQSTQYNEIIEWIPFYRLTNLTKVGEGAFSKVFRQPGWMVYVQLKIMYRYVI</sequence>
<evidence type="ECO:0008006" key="3">
    <source>
        <dbReference type="Google" id="ProtNLM"/>
    </source>
</evidence>
<dbReference type="STRING" id="44941.A0A397W2D6"/>
<dbReference type="EMBL" id="QKWP01000089">
    <property type="protein sequence ID" value="RIB27747.1"/>
    <property type="molecule type" value="Genomic_DNA"/>
</dbReference>
<dbReference type="InterPro" id="IPR052748">
    <property type="entry name" value="ISR_Activator"/>
</dbReference>
<name>A0A397W2D6_9GLOM</name>
<dbReference type="SUPFAM" id="SSF81901">
    <property type="entry name" value="HCP-like"/>
    <property type="match status" value="1"/>
</dbReference>
<dbReference type="Gene3D" id="1.25.40.10">
    <property type="entry name" value="Tetratricopeptide repeat domain"/>
    <property type="match status" value="1"/>
</dbReference>
<gene>
    <name evidence="1" type="ORF">C2G38_1703997</name>
</gene>
<dbReference type="OrthoDB" id="2384430at2759"/>
<comment type="caution">
    <text evidence="1">The sequence shown here is derived from an EMBL/GenBank/DDBJ whole genome shotgun (WGS) entry which is preliminary data.</text>
</comment>